<comment type="cofactor">
    <cofactor evidence="1">
        <name>[4Fe-4S] cluster</name>
        <dbReference type="ChEBI" id="CHEBI:49883"/>
    </cofactor>
</comment>
<protein>
    <recommendedName>
        <fullName evidence="12">Molybdate/tungstate import ATP-binding protein WtpC</fullName>
        <ecNumber evidence="11">7.3.2.6</ecNumber>
    </recommendedName>
</protein>
<keyword evidence="5" id="KW-0500">Molybdenum</keyword>
<evidence type="ECO:0000313" key="16">
    <source>
        <dbReference type="Proteomes" id="UP000008136"/>
    </source>
</evidence>
<evidence type="ECO:0000256" key="2">
    <source>
        <dbReference type="ARBA" id="ARBA00004202"/>
    </source>
</evidence>
<reference evidence="15 16" key="1">
    <citation type="submission" date="2011-03" db="EMBL/GenBank/DDBJ databases">
        <title>The complete genome of Archaeoglobus veneficus SNP6.</title>
        <authorList>
            <consortium name="US DOE Joint Genome Institute (JGI-PGF)"/>
            <person name="Lucas S."/>
            <person name="Copeland A."/>
            <person name="Lapidus A."/>
            <person name="Bruce D."/>
            <person name="Goodwin L."/>
            <person name="Pitluck S."/>
            <person name="Kyrpides N."/>
            <person name="Mavromatis K."/>
            <person name="Pagani I."/>
            <person name="Ivanova N."/>
            <person name="Mikhailova N."/>
            <person name="Lu M."/>
            <person name="Detter J.C."/>
            <person name="Tapia R."/>
            <person name="Han C."/>
            <person name="Land M."/>
            <person name="Hauser L."/>
            <person name="Markowitz V."/>
            <person name="Cheng J.-F."/>
            <person name="Hugenholtz P."/>
            <person name="Woyke T."/>
            <person name="Wu D."/>
            <person name="Spring S."/>
            <person name="Brambilla E."/>
            <person name="Klenk H.-P."/>
            <person name="Eisen J.A."/>
        </authorList>
    </citation>
    <scope>NUCLEOTIDE SEQUENCE [LARGE SCALE GENOMIC DNA]</scope>
    <source>
        <strain>SNP6</strain>
    </source>
</reference>
<comment type="similarity">
    <text evidence="3">Belongs to the NifH/BchL/ChlL family.</text>
</comment>
<evidence type="ECO:0000256" key="1">
    <source>
        <dbReference type="ARBA" id="ARBA00001966"/>
    </source>
</evidence>
<dbReference type="GO" id="GO:0016887">
    <property type="term" value="F:ATP hydrolysis activity"/>
    <property type="evidence" value="ECO:0007669"/>
    <property type="project" value="InterPro"/>
</dbReference>
<evidence type="ECO:0000313" key="15">
    <source>
        <dbReference type="EMBL" id="AEA46719.1"/>
    </source>
</evidence>
<dbReference type="InterPro" id="IPR003439">
    <property type="entry name" value="ABC_transporter-like_ATP-bd"/>
</dbReference>
<evidence type="ECO:0000259" key="14">
    <source>
        <dbReference type="PROSITE" id="PS50893"/>
    </source>
</evidence>
<dbReference type="GO" id="GO:0046872">
    <property type="term" value="F:metal ion binding"/>
    <property type="evidence" value="ECO:0007669"/>
    <property type="project" value="UniProtKB-KW"/>
</dbReference>
<dbReference type="PANTHER" id="PTHR42781">
    <property type="entry name" value="SPERMIDINE/PUTRESCINE IMPORT ATP-BINDING PROTEIN POTA"/>
    <property type="match status" value="1"/>
</dbReference>
<dbReference type="EMBL" id="CP002588">
    <property type="protein sequence ID" value="AEA46719.1"/>
    <property type="molecule type" value="Genomic_DNA"/>
</dbReference>
<proteinExistence type="inferred from homology"/>
<evidence type="ECO:0000256" key="13">
    <source>
        <dbReference type="ARBA" id="ARBA00047936"/>
    </source>
</evidence>
<keyword evidence="16" id="KW-1185">Reference proteome</keyword>
<dbReference type="PRINTS" id="PR00091">
    <property type="entry name" value="NITROGNASEII"/>
</dbReference>
<dbReference type="SMART" id="SM00382">
    <property type="entry name" value="AAA"/>
    <property type="match status" value="1"/>
</dbReference>
<sequence length="391" mass="43980">MSYFDEVAPDAKKVAIYGKGGIGKSTTCQNTAEALAYYYKKKVMIHGCDPKADATRMILHGKPQDTVMDVMREEGEDAVTLDRVRNVGFVFQDYALFPHRSVFENIAFGLKIRKLPEEEIRSRVHEVMETLEIEDLKDMSVLRLSGGQRQRVALARALVIDPDVLLLDEPLSALDPVLREKLREELKNILKKVGIAGIYVTHDIAEAMTLGDCIAVMKDGEIQQIDTPEEVFYHPRTEFAARFVGVRNILEGFVAEVNGDKAVIEITNASNPFRIHTLKYPIFERRKNVRLCIHPEDIVIAGNTEIENVEDGANLIRGRIKDIIPNGPVLKVAIDVGGLELYATTTRRQLKCAVNDEVWISLSRDAFHPLCGKKRRCPGHEIPESCVRAKY</sequence>
<dbReference type="InterPro" id="IPR050093">
    <property type="entry name" value="ABC_SmlMolc_Importer"/>
</dbReference>
<keyword evidence="4" id="KW-0813">Transport</keyword>
<dbReference type="InterPro" id="IPR000392">
    <property type="entry name" value="NifH/frxC"/>
</dbReference>
<dbReference type="Gene3D" id="3.40.50.300">
    <property type="entry name" value="P-loop containing nucleotide triphosphate hydrolases"/>
    <property type="match status" value="1"/>
</dbReference>
<dbReference type="GO" id="GO:1901238">
    <property type="term" value="F:ABC-type tungstate transporter activity"/>
    <property type="evidence" value="ECO:0007669"/>
    <property type="project" value="UniProtKB-EC"/>
</dbReference>
<evidence type="ECO:0000256" key="8">
    <source>
        <dbReference type="ARBA" id="ARBA00022840"/>
    </source>
</evidence>
<dbReference type="PROSITE" id="PS50893">
    <property type="entry name" value="ABC_TRANSPORTER_2"/>
    <property type="match status" value="1"/>
</dbReference>
<dbReference type="Proteomes" id="UP000008136">
    <property type="component" value="Chromosome"/>
</dbReference>
<dbReference type="GO" id="GO:0005524">
    <property type="term" value="F:ATP binding"/>
    <property type="evidence" value="ECO:0007669"/>
    <property type="project" value="UniProtKB-KW"/>
</dbReference>
<gene>
    <name evidence="15" type="ordered locus">Arcve_0699</name>
</gene>
<comment type="catalytic activity">
    <reaction evidence="13">
        <text>tungstate(in) + ATP + H2O = tungstate(out) + ADP + phosphate + H(+)</text>
        <dbReference type="Rhea" id="RHEA:35027"/>
        <dbReference type="ChEBI" id="CHEBI:15377"/>
        <dbReference type="ChEBI" id="CHEBI:15378"/>
        <dbReference type="ChEBI" id="CHEBI:30616"/>
        <dbReference type="ChEBI" id="CHEBI:43474"/>
        <dbReference type="ChEBI" id="CHEBI:46502"/>
        <dbReference type="ChEBI" id="CHEBI:456216"/>
        <dbReference type="EC" id="7.3.2.6"/>
    </reaction>
</comment>
<comment type="subcellular location">
    <subcellularLocation>
        <location evidence="2">Cell membrane</location>
        <topology evidence="2">Peripheral membrane protein</topology>
    </subcellularLocation>
</comment>
<keyword evidence="7" id="KW-0547">Nucleotide-binding</keyword>
<dbReference type="InterPro" id="IPR027417">
    <property type="entry name" value="P-loop_NTPase"/>
</dbReference>
<evidence type="ECO:0000256" key="7">
    <source>
        <dbReference type="ARBA" id="ARBA00022741"/>
    </source>
</evidence>
<dbReference type="RefSeq" id="WP_013683391.1">
    <property type="nucleotide sequence ID" value="NC_015320.1"/>
</dbReference>
<dbReference type="eggNOG" id="arCOG00177">
    <property type="taxonomic scope" value="Archaea"/>
</dbReference>
<dbReference type="Pfam" id="PF08402">
    <property type="entry name" value="TOBE_2"/>
    <property type="match status" value="1"/>
</dbReference>
<evidence type="ECO:0000256" key="6">
    <source>
        <dbReference type="ARBA" id="ARBA00022723"/>
    </source>
</evidence>
<evidence type="ECO:0000256" key="4">
    <source>
        <dbReference type="ARBA" id="ARBA00022448"/>
    </source>
</evidence>
<evidence type="ECO:0000256" key="3">
    <source>
        <dbReference type="ARBA" id="ARBA00005504"/>
    </source>
</evidence>
<keyword evidence="15" id="KW-0378">Hydrolase</keyword>
<dbReference type="GO" id="GO:0043190">
    <property type="term" value="C:ATP-binding cassette (ABC) transporter complex"/>
    <property type="evidence" value="ECO:0007669"/>
    <property type="project" value="InterPro"/>
</dbReference>
<dbReference type="InterPro" id="IPR003593">
    <property type="entry name" value="AAA+_ATPase"/>
</dbReference>
<dbReference type="SUPFAM" id="SSF50331">
    <property type="entry name" value="MOP-like"/>
    <property type="match status" value="1"/>
</dbReference>
<dbReference type="GeneID" id="10393797"/>
<dbReference type="PROSITE" id="PS00211">
    <property type="entry name" value="ABC_TRANSPORTER_1"/>
    <property type="match status" value="1"/>
</dbReference>
<dbReference type="GO" id="GO:0016491">
    <property type="term" value="F:oxidoreductase activity"/>
    <property type="evidence" value="ECO:0007669"/>
    <property type="project" value="InterPro"/>
</dbReference>
<comment type="subunit">
    <text evidence="10">The complex is composed of two ATP-binding proteins (WtpC), two transmembrane proteins (WtpB) and a solute-binding protein (WtpA).</text>
</comment>
<dbReference type="EC" id="7.3.2.6" evidence="11"/>
<dbReference type="InterPro" id="IPR017871">
    <property type="entry name" value="ABC_transporter-like_CS"/>
</dbReference>
<feature type="domain" description="ABC transporter" evidence="14">
    <location>
        <begin position="17"/>
        <end position="244"/>
    </location>
</feature>
<dbReference type="HOGENOM" id="CLU_000604_1_1_2"/>
<dbReference type="InterPro" id="IPR008995">
    <property type="entry name" value="Mo/tungstate-bd_C_term_dom"/>
</dbReference>
<dbReference type="PANTHER" id="PTHR42781:SF4">
    <property type="entry name" value="SPERMIDINE_PUTRESCINE IMPORT ATP-BINDING PROTEIN POTA"/>
    <property type="match status" value="1"/>
</dbReference>
<organism evidence="15 16">
    <name type="scientific">Archaeoglobus veneficus (strain DSM 11195 / SNP6)</name>
    <dbReference type="NCBI Taxonomy" id="693661"/>
    <lineage>
        <taxon>Archaea</taxon>
        <taxon>Methanobacteriati</taxon>
        <taxon>Methanobacteriota</taxon>
        <taxon>Archaeoglobi</taxon>
        <taxon>Archaeoglobales</taxon>
        <taxon>Archaeoglobaceae</taxon>
        <taxon>Archaeoglobus</taxon>
    </lineage>
</organism>
<dbReference type="KEGG" id="ave:Arcve_0699"/>
<dbReference type="AlphaFoldDB" id="F2KR82"/>
<evidence type="ECO:0000256" key="11">
    <source>
        <dbReference type="ARBA" id="ARBA00039025"/>
    </source>
</evidence>
<keyword evidence="8" id="KW-0067">ATP-binding</keyword>
<evidence type="ECO:0000256" key="10">
    <source>
        <dbReference type="ARBA" id="ARBA00038781"/>
    </source>
</evidence>
<dbReference type="OrthoDB" id="18368at2157"/>
<dbReference type="SUPFAM" id="SSF52540">
    <property type="entry name" value="P-loop containing nucleoside triphosphate hydrolases"/>
    <property type="match status" value="1"/>
</dbReference>
<dbReference type="eggNOG" id="arCOG00228">
    <property type="taxonomic scope" value="Archaea"/>
</dbReference>
<dbReference type="STRING" id="693661.Arcve_0699"/>
<dbReference type="InterPro" id="IPR013611">
    <property type="entry name" value="Transp-assoc_OB_typ2"/>
</dbReference>
<name>F2KR82_ARCVS</name>
<comment type="similarity">
    <text evidence="9">Belongs to the ABC transporter superfamily. Sulfate/tungstate importer (TC 3.A.1.6) family.</text>
</comment>
<evidence type="ECO:0000256" key="5">
    <source>
        <dbReference type="ARBA" id="ARBA00022505"/>
    </source>
</evidence>
<accession>F2KR82</accession>
<keyword evidence="6" id="KW-0479">Metal-binding</keyword>
<evidence type="ECO:0000256" key="9">
    <source>
        <dbReference type="ARBA" id="ARBA00038307"/>
    </source>
</evidence>
<evidence type="ECO:0000256" key="12">
    <source>
        <dbReference type="ARBA" id="ARBA00041133"/>
    </source>
</evidence>
<dbReference type="Pfam" id="PF00142">
    <property type="entry name" value="Fer4_NifH"/>
    <property type="match status" value="1"/>
</dbReference>
<dbReference type="Gene3D" id="2.40.50.100">
    <property type="match status" value="1"/>
</dbReference>